<name>A0A7S2A7D3_TRICV</name>
<dbReference type="SUPFAM" id="SSF53474">
    <property type="entry name" value="alpha/beta-Hydrolases"/>
    <property type="match status" value="1"/>
</dbReference>
<sequence length="345" mass="38358">MEVSFPSSDRSFRIFGDLTLPKDGGESTAHEPIPAILVIAGSGPLDRNGNVSELLLRMDFNTSNQIAEHMVSPSERPIAVLSYDKRGVGKSIKKGDKNFYYRAGMMDLVSDAVEAIRFLAGHPRIDEKSIALLGHSEGAILLPLICEEARKAGLEPVKGCIFYAGLGETVEDATKQQRERILDEVQRETGFKGWLLRRVLTRDKLMKQHADLMAKINSDGQPDFVSSHCGLVKTPAKWYREHMSFDTRTALADITCHCLAITGCKDVQVRDEFCMMDRAAVLVPKAASIEVHRPANLTHALRSLECPSKILNVKQDYSRLGKKPLDPELLSITRNWCDRVLLGSE</sequence>
<gene>
    <name evidence="1" type="ORF">OSIN01602_LOCUS20411</name>
</gene>
<accession>A0A7S2A7D3</accession>
<proteinExistence type="predicted"/>
<dbReference type="GO" id="GO:0052689">
    <property type="term" value="F:carboxylic ester hydrolase activity"/>
    <property type="evidence" value="ECO:0007669"/>
    <property type="project" value="TreeGrafter"/>
</dbReference>
<reference evidence="1" key="1">
    <citation type="submission" date="2021-01" db="EMBL/GenBank/DDBJ databases">
        <authorList>
            <person name="Corre E."/>
            <person name="Pelletier E."/>
            <person name="Niang G."/>
            <person name="Scheremetjew M."/>
            <person name="Finn R."/>
            <person name="Kale V."/>
            <person name="Holt S."/>
            <person name="Cochrane G."/>
            <person name="Meng A."/>
            <person name="Brown T."/>
            <person name="Cohen L."/>
        </authorList>
    </citation>
    <scope>NUCLEOTIDE SEQUENCE</scope>
    <source>
        <strain evidence="1">Grunow 1884</strain>
    </source>
</reference>
<dbReference type="InterPro" id="IPR053145">
    <property type="entry name" value="AB_hydrolase_Est10"/>
</dbReference>
<dbReference type="PANTHER" id="PTHR43265:SF1">
    <property type="entry name" value="ESTERASE ESTD"/>
    <property type="match status" value="1"/>
</dbReference>
<dbReference type="EMBL" id="HBGO01035333">
    <property type="protein sequence ID" value="CAD9360109.1"/>
    <property type="molecule type" value="Transcribed_RNA"/>
</dbReference>
<dbReference type="Gene3D" id="3.40.50.1820">
    <property type="entry name" value="alpha/beta hydrolase"/>
    <property type="match status" value="1"/>
</dbReference>
<evidence type="ECO:0000313" key="1">
    <source>
        <dbReference type="EMBL" id="CAD9360109.1"/>
    </source>
</evidence>
<dbReference type="InterPro" id="IPR029058">
    <property type="entry name" value="AB_hydrolase_fold"/>
</dbReference>
<dbReference type="AlphaFoldDB" id="A0A7S2A7D3"/>
<dbReference type="PANTHER" id="PTHR43265">
    <property type="entry name" value="ESTERASE ESTD"/>
    <property type="match status" value="1"/>
</dbReference>
<evidence type="ECO:0008006" key="2">
    <source>
        <dbReference type="Google" id="ProtNLM"/>
    </source>
</evidence>
<protein>
    <recommendedName>
        <fullName evidence="2">Serine aminopeptidase S33 domain-containing protein</fullName>
    </recommendedName>
</protein>
<organism evidence="1">
    <name type="scientific">Trieres chinensis</name>
    <name type="common">Marine centric diatom</name>
    <name type="synonym">Odontella sinensis</name>
    <dbReference type="NCBI Taxonomy" id="1514140"/>
    <lineage>
        <taxon>Eukaryota</taxon>
        <taxon>Sar</taxon>
        <taxon>Stramenopiles</taxon>
        <taxon>Ochrophyta</taxon>
        <taxon>Bacillariophyta</taxon>
        <taxon>Mediophyceae</taxon>
        <taxon>Biddulphiophycidae</taxon>
        <taxon>Eupodiscales</taxon>
        <taxon>Parodontellaceae</taxon>
        <taxon>Trieres</taxon>
    </lineage>
</organism>